<name>A0A011Q0A3_9PROT</name>
<evidence type="ECO:0000313" key="3">
    <source>
        <dbReference type="Proteomes" id="UP000021816"/>
    </source>
</evidence>
<evidence type="ECO:0000259" key="1">
    <source>
        <dbReference type="Pfam" id="PF20594"/>
    </source>
</evidence>
<dbReference type="STRING" id="1454003.AW10_00391"/>
<dbReference type="AlphaFoldDB" id="A0A011Q0A3"/>
<sequence>MVGWTAYAAVGLAKGGALSDQMQWPETVDQVVGVLLGLLPDGDKAKIAAMSQDDLVALNLGLGMWIRNNLGLWSENRALLESARAQNPDDASVVIIEALWRRLREETPKVH</sequence>
<gene>
    <name evidence="2" type="ORF">AW10_00391</name>
</gene>
<feature type="domain" description="DUF6794" evidence="1">
    <location>
        <begin position="24"/>
        <end position="103"/>
    </location>
</feature>
<accession>A0A011Q0A3</accession>
<evidence type="ECO:0000313" key="2">
    <source>
        <dbReference type="EMBL" id="EXI82605.1"/>
    </source>
</evidence>
<comment type="caution">
    <text evidence="2">The sequence shown here is derived from an EMBL/GenBank/DDBJ whole genome shotgun (WGS) entry which is preliminary data.</text>
</comment>
<dbReference type="PATRIC" id="fig|1454003.3.peg.399"/>
<dbReference type="InterPro" id="IPR046744">
    <property type="entry name" value="DUF6794"/>
</dbReference>
<dbReference type="EMBL" id="JEMX01000010">
    <property type="protein sequence ID" value="EXI82605.1"/>
    <property type="molecule type" value="Genomic_DNA"/>
</dbReference>
<dbReference type="Pfam" id="PF20594">
    <property type="entry name" value="DUF6794"/>
    <property type="match status" value="1"/>
</dbReference>
<proteinExistence type="predicted"/>
<dbReference type="Proteomes" id="UP000021816">
    <property type="component" value="Unassembled WGS sequence"/>
</dbReference>
<protein>
    <recommendedName>
        <fullName evidence="1">DUF6794 domain-containing protein</fullName>
    </recommendedName>
</protein>
<organism evidence="2 3">
    <name type="scientific">Candidatus Accumulibacter appositus</name>
    <dbReference type="NCBI Taxonomy" id="1454003"/>
    <lineage>
        <taxon>Bacteria</taxon>
        <taxon>Pseudomonadati</taxon>
        <taxon>Pseudomonadota</taxon>
        <taxon>Betaproteobacteria</taxon>
        <taxon>Candidatus Accumulibacter</taxon>
    </lineage>
</organism>
<reference evidence="2 3" key="1">
    <citation type="submission" date="2014-02" db="EMBL/GenBank/DDBJ databases">
        <title>Expanding our view of genomic diversity in Candidatus Accumulibacter clades.</title>
        <authorList>
            <person name="Skennerton C.T."/>
            <person name="Barr J.J."/>
            <person name="Slater F.R."/>
            <person name="Bond P.L."/>
            <person name="Tyson G.W."/>
        </authorList>
    </citation>
    <scope>NUCLEOTIDE SEQUENCE [LARGE SCALE GENOMIC DNA]</scope>
    <source>
        <strain evidence="3">BA-92</strain>
    </source>
</reference>